<comment type="similarity">
    <text evidence="2">In the N-terminal section; belongs to the LigD polymerase family.</text>
</comment>
<dbReference type="Gene3D" id="3.30.470.30">
    <property type="entry name" value="DNA ligase/mRNA capping enzyme"/>
    <property type="match status" value="1"/>
</dbReference>
<dbReference type="InterPro" id="IPR014145">
    <property type="entry name" value="LigD_pol_dom"/>
</dbReference>
<dbReference type="GO" id="GO:0006281">
    <property type="term" value="P:DNA repair"/>
    <property type="evidence" value="ECO:0007669"/>
    <property type="project" value="InterPro"/>
</dbReference>
<dbReference type="InterPro" id="IPR014143">
    <property type="entry name" value="NHEJ_ligase_prk"/>
</dbReference>
<dbReference type="PROSITE" id="PS50160">
    <property type="entry name" value="DNA_LIGASE_A3"/>
    <property type="match status" value="1"/>
</dbReference>
<dbReference type="Gene3D" id="3.90.920.10">
    <property type="entry name" value="DNA primase, PRIM domain"/>
    <property type="match status" value="1"/>
</dbReference>
<dbReference type="NCBIfam" id="TIGR02776">
    <property type="entry name" value="NHEJ_ligase_prk"/>
    <property type="match status" value="1"/>
</dbReference>
<dbReference type="PANTHER" id="PTHR42705">
    <property type="entry name" value="BIFUNCTIONAL NON-HOMOLOGOUS END JOINING PROTEIN LIGD"/>
    <property type="match status" value="1"/>
</dbReference>
<dbReference type="Pfam" id="PF01068">
    <property type="entry name" value="DNA_ligase_A_M"/>
    <property type="match status" value="1"/>
</dbReference>
<dbReference type="InterPro" id="IPR033652">
    <property type="entry name" value="LigD_Pol-like_3"/>
</dbReference>
<evidence type="ECO:0000259" key="3">
    <source>
        <dbReference type="PROSITE" id="PS50160"/>
    </source>
</evidence>
<dbReference type="InterPro" id="IPR052171">
    <property type="entry name" value="NHEJ_LigD"/>
</dbReference>
<dbReference type="PROSITE" id="PS00697">
    <property type="entry name" value="DNA_LIGASE_A1"/>
    <property type="match status" value="1"/>
</dbReference>
<dbReference type="NCBIfam" id="TIGR02778">
    <property type="entry name" value="ligD_pol"/>
    <property type="match status" value="1"/>
</dbReference>
<evidence type="ECO:0000256" key="1">
    <source>
        <dbReference type="ARBA" id="ARBA00049981"/>
    </source>
</evidence>
<keyword evidence="4" id="KW-0436">Ligase</keyword>
<dbReference type="CDD" id="cd04866">
    <property type="entry name" value="LigD_Pol_like_3"/>
    <property type="match status" value="1"/>
</dbReference>
<dbReference type="GO" id="GO:0006310">
    <property type="term" value="P:DNA recombination"/>
    <property type="evidence" value="ECO:0007669"/>
    <property type="project" value="InterPro"/>
</dbReference>
<organism evidence="4 5">
    <name type="scientific">Lysinibacillus sphaericus</name>
    <name type="common">Bacillus sphaericus</name>
    <dbReference type="NCBI Taxonomy" id="1421"/>
    <lineage>
        <taxon>Bacteria</taxon>
        <taxon>Bacillati</taxon>
        <taxon>Bacillota</taxon>
        <taxon>Bacilli</taxon>
        <taxon>Bacillales</taxon>
        <taxon>Bacillaceae</taxon>
        <taxon>Lysinibacillus</taxon>
    </lineage>
</organism>
<evidence type="ECO:0000313" key="4">
    <source>
        <dbReference type="EMBL" id="AVK99072.1"/>
    </source>
</evidence>
<dbReference type="RefSeq" id="WP_024361830.1">
    <property type="nucleotide sequence ID" value="NZ_BJNS01000007.1"/>
</dbReference>
<reference evidence="4 5" key="1">
    <citation type="submission" date="2017-03" db="EMBL/GenBank/DDBJ databases">
        <title>The whole genome sequencing and assembly of Lysinibacillus sphaericus DSM 28T strain.</title>
        <authorList>
            <person name="Lee Y.-J."/>
            <person name="Yi H."/>
            <person name="Bahn Y.-S."/>
            <person name="Kim J.F."/>
            <person name="Lee D.-W."/>
        </authorList>
    </citation>
    <scope>NUCLEOTIDE SEQUENCE [LARGE SCALE GENOMIC DNA]</scope>
    <source>
        <strain evidence="4 5">DSM 28</strain>
    </source>
</reference>
<dbReference type="NCBIfam" id="NF007211">
    <property type="entry name" value="PRK09633.1"/>
    <property type="match status" value="1"/>
</dbReference>
<dbReference type="InterPro" id="IPR016059">
    <property type="entry name" value="DNA_ligase_ATP-dep_CS"/>
</dbReference>
<dbReference type="CDD" id="cd07906">
    <property type="entry name" value="Adenylation_DNA_ligase_LigD_LigC"/>
    <property type="match status" value="1"/>
</dbReference>
<sequence>MKPMLLVEANEPPKGDDWLYEGKYDGFRCLLQWTDEEPILKSRNGNVLNHLFPEIIDYCRSLYNQIKEFLPLVFDGEIVYLINNYKSEFAIVQQRGRMQKKEVIAAHATSFPCHYIVFDLLSYQGESQMNRYLKTRKQQLNTLFTSLKLPTAIKYEENHRLQAIDVFEDSQTLWHFIKIYNGEGIIAKKKTSKWQEAVRSTHWLKIKNWKIVTVIVNKFDKGNGYFHGCVHRQGVLTEVVVFRHGMKKEELNTLITFFQANGQQNNETWQLEPSICIDIACIDFDGSKLREPRFHAFRLEMEHQYCNWQLMQRQLMPIPDSVPVTHPNKPVWPAIAITKEDYLYYLQLVSPFILPFLRNRPITLIRFPHGVPGESFYQKSSPEHLPAFVETERMSEHHSILCNNLETLLWLGNQLALEFHIPFQTIDTEKPTEIVFDLDPPSVDAFSLAISGALHLKEIFDYFKLQSFVKTSGGKGLQVYIPLPFNTFSYEQVRLFTEFVCRFLCEQKPELYTIERLKKNRKDRLYLDYVQHAEGKTIISPFSTRGNEMGLVATPLHWNEVNDKLSPEQFTIPTVIERIKRVGNPLIHFQAIGEEQDFQAVLQHLNNQ</sequence>
<accession>A0A2S0K6S4</accession>
<dbReference type="GeneID" id="48277066"/>
<dbReference type="AlphaFoldDB" id="A0A2S0K6S4"/>
<evidence type="ECO:0000313" key="5">
    <source>
        <dbReference type="Proteomes" id="UP000238825"/>
    </source>
</evidence>
<dbReference type="PANTHER" id="PTHR42705:SF2">
    <property type="entry name" value="BIFUNCTIONAL NON-HOMOLOGOUS END JOINING PROTEIN LIGD"/>
    <property type="match status" value="1"/>
</dbReference>
<protein>
    <submittedName>
        <fullName evidence="4">DNA ligase D</fullName>
    </submittedName>
</protein>
<dbReference type="Proteomes" id="UP000238825">
    <property type="component" value="Chromosome"/>
</dbReference>
<dbReference type="GO" id="GO:0003910">
    <property type="term" value="F:DNA ligase (ATP) activity"/>
    <property type="evidence" value="ECO:0007669"/>
    <property type="project" value="InterPro"/>
</dbReference>
<dbReference type="InterPro" id="IPR012310">
    <property type="entry name" value="DNA_ligase_ATP-dep_cent"/>
</dbReference>
<evidence type="ECO:0000256" key="2">
    <source>
        <dbReference type="ARBA" id="ARBA00049990"/>
    </source>
</evidence>
<proteinExistence type="inferred from homology"/>
<comment type="similarity">
    <text evidence="1">In the C-terminal section; belongs to the ATP-dependent DNA ligase family.</text>
</comment>
<feature type="domain" description="ATP-dependent DNA ligase family profile" evidence="3">
    <location>
        <begin position="106"/>
        <end position="220"/>
    </location>
</feature>
<gene>
    <name evidence="4" type="ORF">LS41612_12740</name>
</gene>
<name>A0A2S0K6S4_LYSSH</name>
<dbReference type="PROSITE" id="PS00333">
    <property type="entry name" value="DNA_LIGASE_A2"/>
    <property type="match status" value="1"/>
</dbReference>
<dbReference type="EMBL" id="CP019980">
    <property type="protein sequence ID" value="AVK99072.1"/>
    <property type="molecule type" value="Genomic_DNA"/>
</dbReference>
<dbReference type="GO" id="GO:0005524">
    <property type="term" value="F:ATP binding"/>
    <property type="evidence" value="ECO:0007669"/>
    <property type="project" value="InterPro"/>
</dbReference>
<dbReference type="Pfam" id="PF21686">
    <property type="entry name" value="LigD_Prim-Pol"/>
    <property type="match status" value="1"/>
</dbReference>
<dbReference type="SUPFAM" id="SSF56091">
    <property type="entry name" value="DNA ligase/mRNA capping enzyme, catalytic domain"/>
    <property type="match status" value="1"/>
</dbReference>